<evidence type="ECO:0000256" key="1">
    <source>
        <dbReference type="SAM" id="MobiDB-lite"/>
    </source>
</evidence>
<evidence type="ECO:0000313" key="2">
    <source>
        <dbReference type="EMBL" id="PAV86221.1"/>
    </source>
</evidence>
<proteinExistence type="predicted"/>
<sequence>MASGQAMSASYCGFERGHRRNRSLLLTHSEYMGYSAYLGSIHRVPTGQTTFLPYGQDEPISPLRCVDVFSSLYCGDPPEIFHTATFVFADSPPLCSPEDDADLISEESEAQSVKKSSQQYSTSSGYGSTGSGTESDQDQDSSQSDCRQYHSARTEKKAVFLIPQKTPYFQIPAPRQRPASLGAIEEGQFLSTSAGDSRTN</sequence>
<feature type="compositionally biased region" description="Polar residues" evidence="1">
    <location>
        <begin position="189"/>
        <end position="200"/>
    </location>
</feature>
<accession>A0A2A2LJ42</accession>
<protein>
    <submittedName>
        <fullName evidence="2">Uncharacterized protein</fullName>
    </submittedName>
</protein>
<feature type="compositionally biased region" description="Low complexity" evidence="1">
    <location>
        <begin position="116"/>
        <end position="126"/>
    </location>
</feature>
<feature type="region of interest" description="Disordered" evidence="1">
    <location>
        <begin position="105"/>
        <end position="150"/>
    </location>
</feature>
<comment type="caution">
    <text evidence="2">The sequence shown here is derived from an EMBL/GenBank/DDBJ whole genome shotgun (WGS) entry which is preliminary data.</text>
</comment>
<keyword evidence="3" id="KW-1185">Reference proteome</keyword>
<feature type="region of interest" description="Disordered" evidence="1">
    <location>
        <begin position="179"/>
        <end position="200"/>
    </location>
</feature>
<organism evidence="2 3">
    <name type="scientific">Diploscapter pachys</name>
    <dbReference type="NCBI Taxonomy" id="2018661"/>
    <lineage>
        <taxon>Eukaryota</taxon>
        <taxon>Metazoa</taxon>
        <taxon>Ecdysozoa</taxon>
        <taxon>Nematoda</taxon>
        <taxon>Chromadorea</taxon>
        <taxon>Rhabditida</taxon>
        <taxon>Rhabditina</taxon>
        <taxon>Rhabditomorpha</taxon>
        <taxon>Rhabditoidea</taxon>
        <taxon>Rhabditidae</taxon>
        <taxon>Diploscapter</taxon>
    </lineage>
</organism>
<gene>
    <name evidence="2" type="ORF">WR25_13774</name>
</gene>
<reference evidence="2 3" key="1">
    <citation type="journal article" date="2017" name="Curr. Biol.">
        <title>Genome architecture and evolution of a unichromosomal asexual nematode.</title>
        <authorList>
            <person name="Fradin H."/>
            <person name="Zegar C."/>
            <person name="Gutwein M."/>
            <person name="Lucas J."/>
            <person name="Kovtun M."/>
            <person name="Corcoran D."/>
            <person name="Baugh L.R."/>
            <person name="Kiontke K."/>
            <person name="Gunsalus K."/>
            <person name="Fitch D.H."/>
            <person name="Piano F."/>
        </authorList>
    </citation>
    <scope>NUCLEOTIDE SEQUENCE [LARGE SCALE GENOMIC DNA]</scope>
    <source>
        <strain evidence="2">PF1309</strain>
    </source>
</reference>
<dbReference type="OrthoDB" id="10591997at2759"/>
<dbReference type="EMBL" id="LIAE01006693">
    <property type="protein sequence ID" value="PAV86221.1"/>
    <property type="molecule type" value="Genomic_DNA"/>
</dbReference>
<evidence type="ECO:0000313" key="3">
    <source>
        <dbReference type="Proteomes" id="UP000218231"/>
    </source>
</evidence>
<name>A0A2A2LJ42_9BILA</name>
<dbReference type="Proteomes" id="UP000218231">
    <property type="component" value="Unassembled WGS sequence"/>
</dbReference>
<dbReference type="AlphaFoldDB" id="A0A2A2LJ42"/>